<dbReference type="EMBL" id="JANBUP010000372">
    <property type="protein sequence ID" value="KAJ2811723.1"/>
    <property type="molecule type" value="Genomic_DNA"/>
</dbReference>
<keyword evidence="2" id="KW-1185">Reference proteome</keyword>
<evidence type="ECO:0000313" key="1">
    <source>
        <dbReference type="EMBL" id="KAJ2811723.1"/>
    </source>
</evidence>
<dbReference type="Proteomes" id="UP001140096">
    <property type="component" value="Unassembled WGS sequence"/>
</dbReference>
<name>A0ACC1LLN0_9FUNG</name>
<reference evidence="1" key="1">
    <citation type="submission" date="2022-07" db="EMBL/GenBank/DDBJ databases">
        <title>Phylogenomic reconstructions and comparative analyses of Kickxellomycotina fungi.</title>
        <authorList>
            <person name="Reynolds N.K."/>
            <person name="Stajich J.E."/>
            <person name="Barry K."/>
            <person name="Grigoriev I.V."/>
            <person name="Crous P."/>
            <person name="Smith M.E."/>
        </authorList>
    </citation>
    <scope>NUCLEOTIDE SEQUENCE</scope>
    <source>
        <strain evidence="1">CBS 102833</strain>
    </source>
</reference>
<comment type="caution">
    <text evidence="1">The sequence shown here is derived from an EMBL/GenBank/DDBJ whole genome shotgun (WGS) entry which is preliminary data.</text>
</comment>
<organism evidence="1 2">
    <name type="scientific">Coemansia furcata</name>
    <dbReference type="NCBI Taxonomy" id="417177"/>
    <lineage>
        <taxon>Eukaryota</taxon>
        <taxon>Fungi</taxon>
        <taxon>Fungi incertae sedis</taxon>
        <taxon>Zoopagomycota</taxon>
        <taxon>Kickxellomycotina</taxon>
        <taxon>Kickxellomycetes</taxon>
        <taxon>Kickxellales</taxon>
        <taxon>Kickxellaceae</taxon>
        <taxon>Coemansia</taxon>
    </lineage>
</organism>
<proteinExistence type="predicted"/>
<gene>
    <name evidence="1" type="ORF">H4S07_001878</name>
</gene>
<sequence>MLKTAGICHMLLHEVLPLLEEDDQAVAVKLEAIDIEQKPGKDGQGATPSIDLISPVAIDDLNIHMVADDDGASSIAIDDLEFDENLAAELEQGLKELEREEEDDDKESDLDFDMGNQSNNEQALQMRLLEEEIAKLKRTIRKKCADLDSAPYLIIRRCFEDMIQRLEQELDTKQQELECYAKEVADEEHRIDTPN</sequence>
<protein>
    <submittedName>
        <fullName evidence="1">Uncharacterized protein</fullName>
    </submittedName>
</protein>
<accession>A0ACC1LLN0</accession>
<evidence type="ECO:0000313" key="2">
    <source>
        <dbReference type="Proteomes" id="UP001140096"/>
    </source>
</evidence>